<reference evidence="4 5" key="1">
    <citation type="submission" date="2013-11" db="EMBL/GenBank/DDBJ databases">
        <title>Draft genome of the bovine lungworm Dictyocaulus viviparus.</title>
        <authorList>
            <person name="Mitreva M."/>
        </authorList>
    </citation>
    <scope>NUCLEOTIDE SEQUENCE [LARGE SCALE GENOMIC DNA]</scope>
    <source>
        <strain evidence="4 5">HannoverDv2000</strain>
    </source>
</reference>
<dbReference type="OrthoDB" id="5920234at2759"/>
<feature type="signal peptide" evidence="2">
    <location>
        <begin position="1"/>
        <end position="19"/>
    </location>
</feature>
<keyword evidence="5" id="KW-1185">Reference proteome</keyword>
<evidence type="ECO:0000313" key="4">
    <source>
        <dbReference type="EMBL" id="KJH40704.1"/>
    </source>
</evidence>
<dbReference type="AlphaFoldDB" id="A0A0D8XAQ3"/>
<evidence type="ECO:0000256" key="2">
    <source>
        <dbReference type="SAM" id="SignalP"/>
    </source>
</evidence>
<evidence type="ECO:0000256" key="1">
    <source>
        <dbReference type="PROSITE-ProRule" id="PRU01005"/>
    </source>
</evidence>
<name>A0A0D8XAQ3_DICVI</name>
<dbReference type="STRING" id="29172.A0A0D8XAQ3"/>
<gene>
    <name evidence="4" type="ORF">DICVIV_13335</name>
</gene>
<evidence type="ECO:0000313" key="5">
    <source>
        <dbReference type="Proteomes" id="UP000053766"/>
    </source>
</evidence>
<sequence length="433" mass="48986">MKQNIFILLLNILRIFCDGAPNIYRWMADNAYICGPTKDFDGSILLFLNEEQGRECRACDTKHEGVPYRACGIRITQKEIEPRVACYPKKNTTPLYDSFVCIIWNLNNSCFVPQICIDDYILRYSTAFMDQSNESQHANLTVGDKINFLDNVELNVLEKKIPKNVHPEITKLAQLDKKTLRKNDLNSENTINDGGKVFDPFISQQYDPDAFTVINVNTASEPTKRNEMHFQSAAVNKYVSNVSSGNSPISTTFSKNLHIQSLSQKTIYSLSNEHSQAPIPTSPSSSLNMDKSDKEFLLEEPKEDTRQILLQKRRNIHRFFGTTTIPTTTTLPPTTKTPRICQDKYKLCCFWAIAGECETNPFWMRIQCPKSCGTCDCSLREADKCISTGINCTIPTTTAAPVTETLQPYRPALRISTFTTKITTVFVIISFLG</sequence>
<feature type="domain" description="ShKT" evidence="3">
    <location>
        <begin position="341"/>
        <end position="375"/>
    </location>
</feature>
<dbReference type="InterPro" id="IPR003582">
    <property type="entry name" value="ShKT_dom"/>
</dbReference>
<dbReference type="EMBL" id="KN717043">
    <property type="protein sequence ID" value="KJH40704.1"/>
    <property type="molecule type" value="Genomic_DNA"/>
</dbReference>
<reference evidence="5" key="2">
    <citation type="journal article" date="2016" name="Sci. Rep.">
        <title>Dictyocaulus viviparus genome, variome and transcriptome elucidate lungworm biology and support future intervention.</title>
        <authorList>
            <person name="McNulty S.N."/>
            <person name="Strube C."/>
            <person name="Rosa B.A."/>
            <person name="Martin J.C."/>
            <person name="Tyagi R."/>
            <person name="Choi Y.J."/>
            <person name="Wang Q."/>
            <person name="Hallsworth Pepin K."/>
            <person name="Zhang X."/>
            <person name="Ozersky P."/>
            <person name="Wilson R.K."/>
            <person name="Sternberg P.W."/>
            <person name="Gasser R.B."/>
            <person name="Mitreva M."/>
        </authorList>
    </citation>
    <scope>NUCLEOTIDE SEQUENCE [LARGE SCALE GENOMIC DNA]</scope>
    <source>
        <strain evidence="5">HannoverDv2000</strain>
    </source>
</reference>
<keyword evidence="2" id="KW-0732">Signal</keyword>
<comment type="caution">
    <text evidence="1">Lacks conserved residue(s) required for the propagation of feature annotation.</text>
</comment>
<protein>
    <submittedName>
        <fullName evidence="4">ShTK domain protein</fullName>
    </submittedName>
</protein>
<proteinExistence type="predicted"/>
<dbReference type="Proteomes" id="UP000053766">
    <property type="component" value="Unassembled WGS sequence"/>
</dbReference>
<dbReference type="Pfam" id="PF01549">
    <property type="entry name" value="ShK"/>
    <property type="match status" value="1"/>
</dbReference>
<keyword evidence="1" id="KW-1015">Disulfide bond</keyword>
<feature type="chain" id="PRO_5002335682" evidence="2">
    <location>
        <begin position="20"/>
        <end position="433"/>
    </location>
</feature>
<dbReference type="PROSITE" id="PS51670">
    <property type="entry name" value="SHKT"/>
    <property type="match status" value="1"/>
</dbReference>
<organism evidence="4 5">
    <name type="scientific">Dictyocaulus viviparus</name>
    <name type="common">Bovine lungworm</name>
    <dbReference type="NCBI Taxonomy" id="29172"/>
    <lineage>
        <taxon>Eukaryota</taxon>
        <taxon>Metazoa</taxon>
        <taxon>Ecdysozoa</taxon>
        <taxon>Nematoda</taxon>
        <taxon>Chromadorea</taxon>
        <taxon>Rhabditida</taxon>
        <taxon>Rhabditina</taxon>
        <taxon>Rhabditomorpha</taxon>
        <taxon>Strongyloidea</taxon>
        <taxon>Metastrongylidae</taxon>
        <taxon>Dictyocaulus</taxon>
    </lineage>
</organism>
<feature type="disulfide bond" evidence="1">
    <location>
        <begin position="341"/>
        <end position="375"/>
    </location>
</feature>
<evidence type="ECO:0000259" key="3">
    <source>
        <dbReference type="PROSITE" id="PS51670"/>
    </source>
</evidence>
<accession>A0A0D8XAQ3</accession>
<dbReference type="SMART" id="SM00254">
    <property type="entry name" value="ShKT"/>
    <property type="match status" value="1"/>
</dbReference>